<dbReference type="Pfam" id="PF07980">
    <property type="entry name" value="SusD_RagB"/>
    <property type="match status" value="1"/>
</dbReference>
<sequence>MKKIIIYLTATLFSVITFTGCYDLETYPGDKVNEGTFYKTDEHAHQGLMGIYGMLRLNEAYGYQFCFDHLGDIAYGYNYYMMYLATYTDRDGTIQAHWQTYYDGIHRANTFIRSVRGMNGIISEEQINVYVAEAKFLRAVFYFTLTDLFGGVPYYDESTNVNEEFMNLKRPRSSLEEVRAHILEDLDEAIKYLPVNHAASEYGRATKGAAYALRGKVHLYDKEWQSAINDFEEIVYNKSDNYGYALDDDYARVFKLYNGAKSSETVFSIQNKSGVGTEYGMQIQALMGCRSAYGSCWNNTVPSTQLVDMYEFKDGRPFDWDEVFPGYNTMTPDERKDLLSVEMDGSGTVVGIREADTAKILSAYTCRDPRLMATVIVPYSHYMGNIGRTTNVDLIFALDHNLSGNANGGTLQNNAGWVSYLYRKFVTEGDQGGAISNRLHTPFAFPLIRFADVLLMLSEAYNEAGQLDKAVTEFNKVRARVDMPGLNSGPAWMAVSNKEQMAERIRKERAVEFAGEGLRFSDLRRWGYEVARKALDNVDAVNIYGELIYTHLFTERDMLWPIPGVERERNEALTQNPGW</sequence>
<dbReference type="AlphaFoldDB" id="A0A3D8HHW6"/>
<evidence type="ECO:0000313" key="9">
    <source>
        <dbReference type="EMBL" id="RDU50282.1"/>
    </source>
</evidence>
<dbReference type="GO" id="GO:0009279">
    <property type="term" value="C:cell outer membrane"/>
    <property type="evidence" value="ECO:0007669"/>
    <property type="project" value="UniProtKB-SubCell"/>
</dbReference>
<evidence type="ECO:0000313" key="11">
    <source>
        <dbReference type="Proteomes" id="UP000629596"/>
    </source>
</evidence>
<dbReference type="SUPFAM" id="SSF48452">
    <property type="entry name" value="TPR-like"/>
    <property type="match status" value="1"/>
</dbReference>
<organism evidence="9 10">
    <name type="scientific">Parabacteroides acidifaciens</name>
    <dbReference type="NCBI Taxonomy" id="2290935"/>
    <lineage>
        <taxon>Bacteria</taxon>
        <taxon>Pseudomonadati</taxon>
        <taxon>Bacteroidota</taxon>
        <taxon>Bacteroidia</taxon>
        <taxon>Bacteroidales</taxon>
        <taxon>Tannerellaceae</taxon>
        <taxon>Parabacteroides</taxon>
    </lineage>
</organism>
<keyword evidence="5" id="KW-0998">Cell outer membrane</keyword>
<evidence type="ECO:0000256" key="2">
    <source>
        <dbReference type="ARBA" id="ARBA00006275"/>
    </source>
</evidence>
<proteinExistence type="inferred from homology"/>
<evidence type="ECO:0000259" key="7">
    <source>
        <dbReference type="Pfam" id="PF14322"/>
    </source>
</evidence>
<evidence type="ECO:0000256" key="4">
    <source>
        <dbReference type="ARBA" id="ARBA00023136"/>
    </source>
</evidence>
<dbReference type="RefSeq" id="WP_115498523.1">
    <property type="nucleotide sequence ID" value="NZ_JACRTI010000007.1"/>
</dbReference>
<dbReference type="PROSITE" id="PS51257">
    <property type="entry name" value="PROKAR_LIPOPROTEIN"/>
    <property type="match status" value="1"/>
</dbReference>
<feature type="domain" description="SusD-like N-terminal" evidence="7">
    <location>
        <begin position="48"/>
        <end position="219"/>
    </location>
</feature>
<evidence type="ECO:0000313" key="8">
    <source>
        <dbReference type="EMBL" id="MBC8601009.1"/>
    </source>
</evidence>
<dbReference type="Proteomes" id="UP000629596">
    <property type="component" value="Unassembled WGS sequence"/>
</dbReference>
<dbReference type="Gene3D" id="1.25.40.390">
    <property type="match status" value="1"/>
</dbReference>
<evidence type="ECO:0000256" key="3">
    <source>
        <dbReference type="ARBA" id="ARBA00022729"/>
    </source>
</evidence>
<evidence type="ECO:0000313" key="10">
    <source>
        <dbReference type="Proteomes" id="UP000256321"/>
    </source>
</evidence>
<evidence type="ECO:0000256" key="5">
    <source>
        <dbReference type="ARBA" id="ARBA00023237"/>
    </source>
</evidence>
<dbReference type="EMBL" id="QREV01000007">
    <property type="protein sequence ID" value="RDU50282.1"/>
    <property type="molecule type" value="Genomic_DNA"/>
</dbReference>
<feature type="domain" description="RagB/SusD" evidence="6">
    <location>
        <begin position="264"/>
        <end position="579"/>
    </location>
</feature>
<evidence type="ECO:0000256" key="1">
    <source>
        <dbReference type="ARBA" id="ARBA00004442"/>
    </source>
</evidence>
<name>A0A3D8HHW6_9BACT</name>
<dbReference type="SMART" id="SM00028">
    <property type="entry name" value="TPR"/>
    <property type="match status" value="3"/>
</dbReference>
<accession>A0A3D8HHW6</accession>
<evidence type="ECO:0000259" key="6">
    <source>
        <dbReference type="Pfam" id="PF07980"/>
    </source>
</evidence>
<dbReference type="EMBL" id="JACRTI010000007">
    <property type="protein sequence ID" value="MBC8601009.1"/>
    <property type="molecule type" value="Genomic_DNA"/>
</dbReference>
<dbReference type="InterPro" id="IPR019734">
    <property type="entry name" value="TPR_rpt"/>
</dbReference>
<protein>
    <submittedName>
        <fullName evidence="9">RagB/SusD family nutrient uptake outer membrane protein</fullName>
    </submittedName>
</protein>
<keyword evidence="3" id="KW-0732">Signal</keyword>
<dbReference type="CDD" id="cd08977">
    <property type="entry name" value="SusD"/>
    <property type="match status" value="1"/>
</dbReference>
<dbReference type="Proteomes" id="UP000256321">
    <property type="component" value="Unassembled WGS sequence"/>
</dbReference>
<comment type="caution">
    <text evidence="9">The sequence shown here is derived from an EMBL/GenBank/DDBJ whole genome shotgun (WGS) entry which is preliminary data.</text>
</comment>
<keyword evidence="11" id="KW-1185">Reference proteome</keyword>
<dbReference type="InterPro" id="IPR011990">
    <property type="entry name" value="TPR-like_helical_dom_sf"/>
</dbReference>
<keyword evidence="4" id="KW-0472">Membrane</keyword>
<reference evidence="8 11" key="2">
    <citation type="submission" date="2020-08" db="EMBL/GenBank/DDBJ databases">
        <title>Genome public.</title>
        <authorList>
            <person name="Liu C."/>
            <person name="Sun Q."/>
        </authorList>
    </citation>
    <scope>NUCLEOTIDE SEQUENCE [LARGE SCALE GENOMIC DNA]</scope>
    <source>
        <strain evidence="8 11">426_9</strain>
    </source>
</reference>
<dbReference type="InterPro" id="IPR033985">
    <property type="entry name" value="SusD-like_N"/>
</dbReference>
<comment type="subcellular location">
    <subcellularLocation>
        <location evidence="1">Cell outer membrane</location>
    </subcellularLocation>
</comment>
<dbReference type="InterPro" id="IPR012944">
    <property type="entry name" value="SusD_RagB_dom"/>
</dbReference>
<comment type="similarity">
    <text evidence="2">Belongs to the SusD family.</text>
</comment>
<reference evidence="9 10" key="1">
    <citation type="submission" date="2018-07" db="EMBL/GenBank/DDBJ databases">
        <title>Parabacteroides acidifaciens nov. sp., isolated from human feces.</title>
        <authorList>
            <person name="Wang Y.J."/>
        </authorList>
    </citation>
    <scope>NUCLEOTIDE SEQUENCE [LARGE SCALE GENOMIC DNA]</scope>
    <source>
        <strain evidence="9 10">426-9</strain>
    </source>
</reference>
<dbReference type="Pfam" id="PF14322">
    <property type="entry name" value="SusD-like_3"/>
    <property type="match status" value="1"/>
</dbReference>
<gene>
    <name evidence="9" type="ORF">DWU89_04730</name>
    <name evidence="8" type="ORF">H8784_04650</name>
</gene>